<dbReference type="OrthoDB" id="9807095at2"/>
<feature type="domain" description="GS beta-grasp" evidence="10">
    <location>
        <begin position="21"/>
        <end position="106"/>
    </location>
</feature>
<proteinExistence type="inferred from homology"/>
<evidence type="ECO:0000256" key="7">
    <source>
        <dbReference type="ARBA" id="ARBA00022842"/>
    </source>
</evidence>
<dbReference type="FunFam" id="3.30.590.10:FF:000003">
    <property type="entry name" value="Glutamine synthetase 2"/>
    <property type="match status" value="1"/>
</dbReference>
<comment type="cofactor">
    <cofactor evidence="1">
        <name>Mg(2+)</name>
        <dbReference type="ChEBI" id="CHEBI:18420"/>
    </cofactor>
</comment>
<dbReference type="Pfam" id="PF00120">
    <property type="entry name" value="Gln-synt_C"/>
    <property type="match status" value="1"/>
</dbReference>
<dbReference type="AlphaFoldDB" id="D6SPC6"/>
<evidence type="ECO:0000313" key="13">
    <source>
        <dbReference type="Proteomes" id="UP000005496"/>
    </source>
</evidence>
<evidence type="ECO:0000313" key="12">
    <source>
        <dbReference type="EMBL" id="EFI34602.1"/>
    </source>
</evidence>
<comment type="similarity">
    <text evidence="2 8 9">Belongs to the glutamine synthetase family.</text>
</comment>
<evidence type="ECO:0000256" key="4">
    <source>
        <dbReference type="ARBA" id="ARBA00022723"/>
    </source>
</evidence>
<dbReference type="PANTHER" id="PTHR43785">
    <property type="entry name" value="GAMMA-GLUTAMYLPUTRESCINE SYNTHETASE"/>
    <property type="match status" value="1"/>
</dbReference>
<evidence type="ECO:0000256" key="3">
    <source>
        <dbReference type="ARBA" id="ARBA00022598"/>
    </source>
</evidence>
<dbReference type="GO" id="GO:0006542">
    <property type="term" value="P:glutamine biosynthetic process"/>
    <property type="evidence" value="ECO:0007669"/>
    <property type="project" value="InterPro"/>
</dbReference>
<dbReference type="Gene3D" id="3.30.590.10">
    <property type="entry name" value="Glutamine synthetase/guanido kinase, catalytic domain"/>
    <property type="match status" value="1"/>
</dbReference>
<keyword evidence="5" id="KW-0547">Nucleotide-binding</keyword>
<evidence type="ECO:0000256" key="8">
    <source>
        <dbReference type="PROSITE-ProRule" id="PRU01330"/>
    </source>
</evidence>
<dbReference type="Proteomes" id="UP000005496">
    <property type="component" value="Unassembled WGS sequence"/>
</dbReference>
<dbReference type="SUPFAM" id="SSF55931">
    <property type="entry name" value="Glutamine synthetase/guanido kinase"/>
    <property type="match status" value="1"/>
</dbReference>
<dbReference type="eggNOG" id="COG0174">
    <property type="taxonomic scope" value="Bacteria"/>
</dbReference>
<dbReference type="GO" id="GO:0004356">
    <property type="term" value="F:glutamine synthetase activity"/>
    <property type="evidence" value="ECO:0007669"/>
    <property type="project" value="InterPro"/>
</dbReference>
<keyword evidence="3" id="KW-0436">Ligase</keyword>
<evidence type="ECO:0000259" key="11">
    <source>
        <dbReference type="PROSITE" id="PS51987"/>
    </source>
</evidence>
<dbReference type="PROSITE" id="PS00181">
    <property type="entry name" value="GLNA_ATP"/>
    <property type="match status" value="1"/>
</dbReference>
<dbReference type="EMBL" id="ACJN02000002">
    <property type="protein sequence ID" value="EFI34602.1"/>
    <property type="molecule type" value="Genomic_DNA"/>
</dbReference>
<keyword evidence="4" id="KW-0479">Metal-binding</keyword>
<evidence type="ECO:0000259" key="10">
    <source>
        <dbReference type="PROSITE" id="PS51986"/>
    </source>
</evidence>
<dbReference type="SUPFAM" id="SSF54368">
    <property type="entry name" value="Glutamine synthetase, N-terminal domain"/>
    <property type="match status" value="1"/>
</dbReference>
<dbReference type="InterPro" id="IPR008146">
    <property type="entry name" value="Gln_synth_cat_dom"/>
</dbReference>
<gene>
    <name evidence="12" type="ORF">Dthio_PD1974</name>
</gene>
<evidence type="ECO:0000256" key="2">
    <source>
        <dbReference type="ARBA" id="ARBA00009897"/>
    </source>
</evidence>
<keyword evidence="13" id="KW-1185">Reference proteome</keyword>
<keyword evidence="6" id="KW-0067">ATP-binding</keyword>
<dbReference type="Pfam" id="PF03951">
    <property type="entry name" value="Gln-synt_N"/>
    <property type="match status" value="1"/>
</dbReference>
<dbReference type="GO" id="GO:0005524">
    <property type="term" value="F:ATP binding"/>
    <property type="evidence" value="ECO:0007669"/>
    <property type="project" value="UniProtKB-KW"/>
</dbReference>
<dbReference type="PANTHER" id="PTHR43785:SF12">
    <property type="entry name" value="TYPE-1 GLUTAMINE SYNTHETASE 2"/>
    <property type="match status" value="1"/>
</dbReference>
<dbReference type="InterPro" id="IPR008147">
    <property type="entry name" value="Gln_synt_N"/>
</dbReference>
<protein>
    <submittedName>
        <fullName evidence="12">Glutamine synthetase, type I</fullName>
    </submittedName>
</protein>
<dbReference type="PROSITE" id="PS51986">
    <property type="entry name" value="GS_BETA_GRASP"/>
    <property type="match status" value="1"/>
</dbReference>
<evidence type="ECO:0000256" key="6">
    <source>
        <dbReference type="ARBA" id="ARBA00022840"/>
    </source>
</evidence>
<evidence type="ECO:0000256" key="1">
    <source>
        <dbReference type="ARBA" id="ARBA00001946"/>
    </source>
</evidence>
<accession>D6SPC6</accession>
<feature type="domain" description="GS catalytic" evidence="11">
    <location>
        <begin position="113"/>
        <end position="447"/>
    </location>
</feature>
<dbReference type="PROSITE" id="PS51987">
    <property type="entry name" value="GS_CATALYTIC"/>
    <property type="match status" value="1"/>
</dbReference>
<name>D6SPC6_9BACT</name>
<dbReference type="SMART" id="SM01230">
    <property type="entry name" value="Gln-synt_C"/>
    <property type="match status" value="1"/>
</dbReference>
<dbReference type="InterPro" id="IPR036651">
    <property type="entry name" value="Gln_synt_N_sf"/>
</dbReference>
<organism evidence="12 13">
    <name type="scientific">Desulfonatronospira thiodismutans ASO3-1</name>
    <dbReference type="NCBI Taxonomy" id="555779"/>
    <lineage>
        <taxon>Bacteria</taxon>
        <taxon>Pseudomonadati</taxon>
        <taxon>Thermodesulfobacteriota</taxon>
        <taxon>Desulfovibrionia</taxon>
        <taxon>Desulfovibrionales</taxon>
        <taxon>Desulfonatronovibrionaceae</taxon>
        <taxon>Desulfonatronospira</taxon>
    </lineage>
</organism>
<keyword evidence="7" id="KW-0460">Magnesium</keyword>
<dbReference type="Gene3D" id="3.10.20.70">
    <property type="entry name" value="Glutamine synthetase, N-terminal domain"/>
    <property type="match status" value="1"/>
</dbReference>
<comment type="caution">
    <text evidence="12">The sequence shown here is derived from an EMBL/GenBank/DDBJ whole genome shotgun (WGS) entry which is preliminary data.</text>
</comment>
<dbReference type="RefSeq" id="WP_008869922.1">
    <property type="nucleotide sequence ID" value="NZ_ACJN02000002.1"/>
</dbReference>
<sequence>MDVPVFNCKNPDDVIKAVKEYDVSFIQFWFVDVLGTLKSFQVTPSELDAAFDEGMGFDGSSIEGFSRIHESDMVAIPDPCTFQMVSWRPAEKPVARMFCDIKNPDLTPYEGDSRYVLKRVLKRAAEKGYDFFVGPELEFFLFEDSTAPKGIDVGGYFDAPPLDRANDIRRDIIFALNKMGIQVEYSHHEVAPSQHEIDLRYQEALKMADQAITYRVIVKEIARKHGCYATFMPKPLFGENGSGMHVHQSLFKNGKNAFYDPKGEFNLSSDGKSYIAGLLTHAKELTAVCNQWVNSYKRLVPGYEAPVYVAWARRNRSSLVRVPMYKPGKEEATRVELRSPDPACNLYLAFASMLAAGLEGMEAGYSLPAPVEEDIFEMNVQERAKHGIDSLPGSLHEAVNELSKSSVIREALGDHIFNKFVENKIIEWDNYRIQITEYELNKYLPVL</sequence>
<evidence type="ECO:0000256" key="5">
    <source>
        <dbReference type="ARBA" id="ARBA00022741"/>
    </source>
</evidence>
<dbReference type="InterPro" id="IPR027303">
    <property type="entry name" value="Gln_synth_gly_rich_site"/>
</dbReference>
<evidence type="ECO:0000256" key="9">
    <source>
        <dbReference type="RuleBase" id="RU000384"/>
    </source>
</evidence>
<dbReference type="InterPro" id="IPR014746">
    <property type="entry name" value="Gln_synth/guanido_kin_cat_dom"/>
</dbReference>
<reference evidence="12" key="1">
    <citation type="submission" date="2010-05" db="EMBL/GenBank/DDBJ databases">
        <title>The draft genome of Desulfonatronospira thiodismutans ASO3-1.</title>
        <authorList>
            <consortium name="US DOE Joint Genome Institute (JGI-PGF)"/>
            <person name="Lucas S."/>
            <person name="Copeland A."/>
            <person name="Lapidus A."/>
            <person name="Cheng J.-F."/>
            <person name="Bruce D."/>
            <person name="Goodwin L."/>
            <person name="Pitluck S."/>
            <person name="Chertkov O."/>
            <person name="Brettin T."/>
            <person name="Detter J.C."/>
            <person name="Han C."/>
            <person name="Land M.L."/>
            <person name="Hauser L."/>
            <person name="Kyrpides N."/>
            <person name="Mikhailova N."/>
            <person name="Muyzer G."/>
            <person name="Woyke T."/>
        </authorList>
    </citation>
    <scope>NUCLEOTIDE SEQUENCE [LARGE SCALE GENOMIC DNA]</scope>
    <source>
        <strain evidence="12">ASO3-1</strain>
    </source>
</reference>
<dbReference type="GO" id="GO:0046872">
    <property type="term" value="F:metal ion binding"/>
    <property type="evidence" value="ECO:0007669"/>
    <property type="project" value="UniProtKB-KW"/>
</dbReference>